<dbReference type="InterPro" id="IPR011004">
    <property type="entry name" value="Trimer_LpxA-like_sf"/>
</dbReference>
<dbReference type="Gene3D" id="3.40.50.20">
    <property type="match status" value="1"/>
</dbReference>
<evidence type="ECO:0000256" key="1">
    <source>
        <dbReference type="ARBA" id="ARBA00007274"/>
    </source>
</evidence>
<feature type="domain" description="PglD N-terminal" evidence="3">
    <location>
        <begin position="7"/>
        <end position="85"/>
    </location>
</feature>
<feature type="binding site" evidence="2">
    <location>
        <position position="151"/>
    </location>
    <ligand>
        <name>acetyl-CoA</name>
        <dbReference type="ChEBI" id="CHEBI:57288"/>
    </ligand>
</feature>
<dbReference type="Pfam" id="PF17836">
    <property type="entry name" value="PglD_N"/>
    <property type="match status" value="1"/>
</dbReference>
<dbReference type="AlphaFoldDB" id="A0A365P3N0"/>
<gene>
    <name evidence="4" type="ORF">DPN68_02890</name>
</gene>
<dbReference type="Proteomes" id="UP000253319">
    <property type="component" value="Unassembled WGS sequence"/>
</dbReference>
<dbReference type="SUPFAM" id="SSF51161">
    <property type="entry name" value="Trimeric LpxA-like enzymes"/>
    <property type="match status" value="1"/>
</dbReference>
<dbReference type="EMBL" id="QLST01000003">
    <property type="protein sequence ID" value="RBA29127.1"/>
    <property type="molecule type" value="Genomic_DNA"/>
</dbReference>
<keyword evidence="5" id="KW-1185">Reference proteome</keyword>
<dbReference type="InterPro" id="IPR050179">
    <property type="entry name" value="Trans_hexapeptide_repeat"/>
</dbReference>
<dbReference type="Gene3D" id="2.160.10.10">
    <property type="entry name" value="Hexapeptide repeat proteins"/>
    <property type="match status" value="1"/>
</dbReference>
<organism evidence="4 5">
    <name type="scientific">Flavobacterium tibetense</name>
    <dbReference type="NCBI Taxonomy" id="2233533"/>
    <lineage>
        <taxon>Bacteria</taxon>
        <taxon>Pseudomonadati</taxon>
        <taxon>Bacteroidota</taxon>
        <taxon>Flavobacteriia</taxon>
        <taxon>Flavobacteriales</taxon>
        <taxon>Flavobacteriaceae</taxon>
        <taxon>Flavobacterium</taxon>
    </lineage>
</organism>
<dbReference type="CDD" id="cd03360">
    <property type="entry name" value="LbH_AT_putative"/>
    <property type="match status" value="1"/>
</dbReference>
<protein>
    <submittedName>
        <fullName evidence="4">Acetyltransferase</fullName>
    </submittedName>
</protein>
<dbReference type="PANTHER" id="PTHR43300:SF7">
    <property type="entry name" value="UDP-N-ACETYLBACILLOSAMINE N-ACETYLTRANSFERASE"/>
    <property type="match status" value="1"/>
</dbReference>
<evidence type="ECO:0000256" key="2">
    <source>
        <dbReference type="PIRSR" id="PIRSR620019-2"/>
    </source>
</evidence>
<dbReference type="PANTHER" id="PTHR43300">
    <property type="entry name" value="ACETYLTRANSFERASE"/>
    <property type="match status" value="1"/>
</dbReference>
<feature type="binding site" evidence="2">
    <location>
        <position position="72"/>
    </location>
    <ligand>
        <name>substrate</name>
    </ligand>
</feature>
<comment type="similarity">
    <text evidence="1">Belongs to the transferase hexapeptide repeat family.</text>
</comment>
<accession>A0A365P3N0</accession>
<dbReference type="Pfam" id="PF14602">
    <property type="entry name" value="Hexapep_2"/>
    <property type="match status" value="1"/>
</dbReference>
<dbReference type="InterPro" id="IPR001451">
    <property type="entry name" value="Hexapep"/>
</dbReference>
<sequence length="195" mass="20739">MSEDKKRIVLIGGGGHCLSVIDVVEQQGKYNILGILDSNPNVKTLLGYPVLGGDELIPEMASQGVFFLITVGQIKSVELRKKIANILDKNNAQLAKVISPLSYVSKHAKIKDGTIIMHHALVNAMAKVGKHCIINSKADIEHGVVIEDFCHISTAAVVNGDAKVGKETFIGSNAVLAQSIEVKSNSVIGAGTFVK</sequence>
<dbReference type="OrthoDB" id="9794407at2"/>
<reference evidence="4 5" key="1">
    <citation type="submission" date="2018-06" db="EMBL/GenBank/DDBJ databases">
        <title>Flavobacterium tibetense sp. nov., isolated from a wetland YonghuCo on Tibetan Plateau.</title>
        <authorList>
            <person name="Xing P."/>
            <person name="Phurbu D."/>
            <person name="Lu H."/>
        </authorList>
    </citation>
    <scope>NUCLEOTIDE SEQUENCE [LARGE SCALE GENOMIC DNA]</scope>
    <source>
        <strain evidence="4 5">YH5</strain>
    </source>
</reference>
<dbReference type="NCBIfam" id="TIGR03570">
    <property type="entry name" value="NeuD_NnaD"/>
    <property type="match status" value="1"/>
</dbReference>
<evidence type="ECO:0000313" key="4">
    <source>
        <dbReference type="EMBL" id="RBA29127.1"/>
    </source>
</evidence>
<proteinExistence type="inferred from homology"/>
<dbReference type="InterPro" id="IPR020019">
    <property type="entry name" value="AcTrfase_PglD-like"/>
</dbReference>
<comment type="caution">
    <text evidence="4">The sequence shown here is derived from an EMBL/GenBank/DDBJ whole genome shotgun (WGS) entry which is preliminary data.</text>
</comment>
<dbReference type="GO" id="GO:0016740">
    <property type="term" value="F:transferase activity"/>
    <property type="evidence" value="ECO:0007669"/>
    <property type="project" value="UniProtKB-KW"/>
</dbReference>
<keyword evidence="4" id="KW-0808">Transferase</keyword>
<dbReference type="RefSeq" id="WP_113988096.1">
    <property type="nucleotide sequence ID" value="NZ_QLST01000003.1"/>
</dbReference>
<dbReference type="InterPro" id="IPR041561">
    <property type="entry name" value="PglD_N"/>
</dbReference>
<evidence type="ECO:0000313" key="5">
    <source>
        <dbReference type="Proteomes" id="UP000253319"/>
    </source>
</evidence>
<evidence type="ECO:0000259" key="3">
    <source>
        <dbReference type="Pfam" id="PF17836"/>
    </source>
</evidence>
<name>A0A365P3N0_9FLAO</name>